<dbReference type="PANTHER" id="PTHR33207">
    <property type="entry name" value="F-BOX DOMAIN CONTAINING PROTEIN-RELATED"/>
    <property type="match status" value="1"/>
</dbReference>
<accession>A0A5J9TCM1</accession>
<dbReference type="InterPro" id="IPR001810">
    <property type="entry name" value="F-box_dom"/>
</dbReference>
<evidence type="ECO:0000256" key="1">
    <source>
        <dbReference type="SAM" id="MobiDB-lite"/>
    </source>
</evidence>
<organism evidence="3 4">
    <name type="scientific">Eragrostis curvula</name>
    <name type="common">weeping love grass</name>
    <dbReference type="NCBI Taxonomy" id="38414"/>
    <lineage>
        <taxon>Eukaryota</taxon>
        <taxon>Viridiplantae</taxon>
        <taxon>Streptophyta</taxon>
        <taxon>Embryophyta</taxon>
        <taxon>Tracheophyta</taxon>
        <taxon>Spermatophyta</taxon>
        <taxon>Magnoliopsida</taxon>
        <taxon>Liliopsida</taxon>
        <taxon>Poales</taxon>
        <taxon>Poaceae</taxon>
        <taxon>PACMAD clade</taxon>
        <taxon>Chloridoideae</taxon>
        <taxon>Eragrostideae</taxon>
        <taxon>Eragrostidinae</taxon>
        <taxon>Eragrostis</taxon>
    </lineage>
</organism>
<protein>
    <recommendedName>
        <fullName evidence="2">F-box domain-containing protein</fullName>
    </recommendedName>
</protein>
<feature type="non-terminal residue" evidence="3">
    <location>
        <position position="1"/>
    </location>
</feature>
<sequence>MANETRRRKEPTPAKRRRPTTLHDIPDHFLKRVILRLDSQLCLVRAAAVCKRWRRIAASPGVADYNFSYRYPGNYVLGYYHAVDDSSNRRAPPQPDGSLVLDPASPAPRRPLVFVPASPAINVRHFSLDFLPDAAGHRRRRWELVDGRGSLLLFADQRRGFFPDLVVCEPISRRYVRIRPVKEMKYLRYLGVFLANNSGFSRNVSFSDFRVTCVLYERSPGMADDVGEAVSCFYNRAPRSRRRITGWNTQCVVTSSCILLHGAESTHYAGRAAGLVFWVVGDDDGTVLAASIDQSGFRRYRLPEHLWGSSQPGSSFRFVEESVDVYPRLVRLVSLVGDELRVYLGNLYNSSEWQLERTLQMSQVTRGLKGYKECFFATTVKIVGEGPGYVVMTPAEEETWLFSLDLRTMRVERDHSRNRLPGKVYTYELETPPVVRACVVRCKRFGRGPLWRGLGRCSHICICA</sequence>
<feature type="domain" description="F-box" evidence="2">
    <location>
        <begin position="19"/>
        <end position="70"/>
    </location>
</feature>
<dbReference type="Proteomes" id="UP000324897">
    <property type="component" value="Chromosome 3"/>
</dbReference>
<gene>
    <name evidence="3" type="ORF">EJB05_42605</name>
</gene>
<dbReference type="PROSITE" id="PS50181">
    <property type="entry name" value="FBOX"/>
    <property type="match status" value="1"/>
</dbReference>
<dbReference type="AlphaFoldDB" id="A0A5J9TCM1"/>
<keyword evidence="4" id="KW-1185">Reference proteome</keyword>
<name>A0A5J9TCM1_9POAL</name>
<proteinExistence type="predicted"/>
<comment type="caution">
    <text evidence="3">The sequence shown here is derived from an EMBL/GenBank/DDBJ whole genome shotgun (WGS) entry which is preliminary data.</text>
</comment>
<feature type="region of interest" description="Disordered" evidence="1">
    <location>
        <begin position="1"/>
        <end position="22"/>
    </location>
</feature>
<evidence type="ECO:0000313" key="4">
    <source>
        <dbReference type="Proteomes" id="UP000324897"/>
    </source>
</evidence>
<feature type="compositionally biased region" description="Basic and acidic residues" evidence="1">
    <location>
        <begin position="1"/>
        <end position="13"/>
    </location>
</feature>
<evidence type="ECO:0000313" key="3">
    <source>
        <dbReference type="EMBL" id="TVU09160.1"/>
    </source>
</evidence>
<evidence type="ECO:0000259" key="2">
    <source>
        <dbReference type="PROSITE" id="PS50181"/>
    </source>
</evidence>
<dbReference type="Pfam" id="PF00646">
    <property type="entry name" value="F-box"/>
    <property type="match status" value="1"/>
</dbReference>
<reference evidence="3 4" key="1">
    <citation type="journal article" date="2019" name="Sci. Rep.">
        <title>A high-quality genome of Eragrostis curvula grass provides insights into Poaceae evolution and supports new strategies to enhance forage quality.</title>
        <authorList>
            <person name="Carballo J."/>
            <person name="Santos B.A.C.M."/>
            <person name="Zappacosta D."/>
            <person name="Garbus I."/>
            <person name="Selva J.P."/>
            <person name="Gallo C.A."/>
            <person name="Diaz A."/>
            <person name="Albertini E."/>
            <person name="Caccamo M."/>
            <person name="Echenique V."/>
        </authorList>
    </citation>
    <scope>NUCLEOTIDE SEQUENCE [LARGE SCALE GENOMIC DNA]</scope>
    <source>
        <strain evidence="4">cv. Victoria</strain>
        <tissue evidence="3">Leaf</tissue>
    </source>
</reference>
<dbReference type="OrthoDB" id="657247at2759"/>
<dbReference type="InterPro" id="IPR036047">
    <property type="entry name" value="F-box-like_dom_sf"/>
</dbReference>
<dbReference type="EMBL" id="RWGY01000039">
    <property type="protein sequence ID" value="TVU09160.1"/>
    <property type="molecule type" value="Genomic_DNA"/>
</dbReference>
<dbReference type="Gene3D" id="1.20.1280.50">
    <property type="match status" value="1"/>
</dbReference>
<dbReference type="Gramene" id="TVU09160">
    <property type="protein sequence ID" value="TVU09160"/>
    <property type="gene ID" value="EJB05_42605"/>
</dbReference>
<dbReference type="SUPFAM" id="SSF81383">
    <property type="entry name" value="F-box domain"/>
    <property type="match status" value="1"/>
</dbReference>